<dbReference type="GO" id="GO:0005576">
    <property type="term" value="C:extracellular region"/>
    <property type="evidence" value="ECO:0007669"/>
    <property type="project" value="UniProtKB-SubCell"/>
</dbReference>
<dbReference type="AlphaFoldDB" id="A0AAV1A104"/>
<evidence type="ECO:0000256" key="6">
    <source>
        <dbReference type="ARBA" id="ARBA00022729"/>
    </source>
</evidence>
<name>A0AAV1A104_VICFA</name>
<evidence type="ECO:0000256" key="9">
    <source>
        <dbReference type="SAM" id="SignalP"/>
    </source>
</evidence>
<protein>
    <recommendedName>
        <fullName evidence="4">mannan endo-1,4-beta-mannosidase</fullName>
        <ecNumber evidence="4">3.2.1.78</ecNumber>
    </recommendedName>
</protein>
<proteinExistence type="inferred from homology"/>
<evidence type="ECO:0000256" key="5">
    <source>
        <dbReference type="ARBA" id="ARBA00022525"/>
    </source>
</evidence>
<evidence type="ECO:0000256" key="3">
    <source>
        <dbReference type="ARBA" id="ARBA00005641"/>
    </source>
</evidence>
<keyword evidence="6 9" id="KW-0732">Signal</keyword>
<dbReference type="Pfam" id="PF26410">
    <property type="entry name" value="GH5_mannosidase"/>
    <property type="match status" value="1"/>
</dbReference>
<dbReference type="GO" id="GO:0000272">
    <property type="term" value="P:polysaccharide catabolic process"/>
    <property type="evidence" value="ECO:0007669"/>
    <property type="project" value="InterPro"/>
</dbReference>
<dbReference type="EC" id="3.2.1.78" evidence="4"/>
<dbReference type="PANTHER" id="PTHR31451">
    <property type="match status" value="1"/>
</dbReference>
<organism evidence="11 12">
    <name type="scientific">Vicia faba</name>
    <name type="common">Broad bean</name>
    <name type="synonym">Faba vulgaris</name>
    <dbReference type="NCBI Taxonomy" id="3906"/>
    <lineage>
        <taxon>Eukaryota</taxon>
        <taxon>Viridiplantae</taxon>
        <taxon>Streptophyta</taxon>
        <taxon>Embryophyta</taxon>
        <taxon>Tracheophyta</taxon>
        <taxon>Spermatophyta</taxon>
        <taxon>Magnoliopsida</taxon>
        <taxon>eudicotyledons</taxon>
        <taxon>Gunneridae</taxon>
        <taxon>Pentapetalae</taxon>
        <taxon>rosids</taxon>
        <taxon>fabids</taxon>
        <taxon>Fabales</taxon>
        <taxon>Fabaceae</taxon>
        <taxon>Papilionoideae</taxon>
        <taxon>50 kb inversion clade</taxon>
        <taxon>NPAAA clade</taxon>
        <taxon>Hologalegina</taxon>
        <taxon>IRL clade</taxon>
        <taxon>Fabeae</taxon>
        <taxon>Vicia</taxon>
    </lineage>
</organism>
<dbReference type="EMBL" id="OX451738">
    <property type="protein sequence ID" value="CAI8603649.1"/>
    <property type="molecule type" value="Genomic_DNA"/>
</dbReference>
<sequence length="403" mass="45691">MGYQILILTYFLVSFIVQHGNCQRANVNASFVQRKGTHFVLNGKPHYVNGFNAYWLMIMASDPSTKSKVTSAFQQASKHGLNLGRSFAFNEGDYKPLQISPGSYDQNVFKGLDFVISEARKFGVKLILGFVNNWKPLGGKSKYVQWARERGENVTNEDDFFTHPVVKQYYKNHIKTVLTRKNTINGLLYKDDPTIFSWELINEPRINETGKSIQNWVKEMANHVKSIDSNHLLEIGLEGLYGESKQHLNPYSLLIGTDFISNNQIPEIDFSTIHVYHEYWKDKSNQSAAIEKWIEDHIQDANTILQKPIIVTEFGMSSKSPGYSIAARDDYYKEIYSIISTSAISGGSCAGAMFWQLLSQGMDSYGDGFEVILENSPSTAQIIKQQSTKIIKQQSTKMSNIKL</sequence>
<feature type="signal peptide" evidence="9">
    <location>
        <begin position="1"/>
        <end position="22"/>
    </location>
</feature>
<comment type="subcellular location">
    <subcellularLocation>
        <location evidence="2">Secreted</location>
    </subcellularLocation>
</comment>
<evidence type="ECO:0000256" key="1">
    <source>
        <dbReference type="ARBA" id="ARBA00001678"/>
    </source>
</evidence>
<dbReference type="PANTHER" id="PTHR31451:SF39">
    <property type="entry name" value="MANNAN ENDO-1,4-BETA-MANNOSIDASE 1"/>
    <property type="match status" value="1"/>
</dbReference>
<keyword evidence="8" id="KW-0326">Glycosidase</keyword>
<dbReference type="InterPro" id="IPR017853">
    <property type="entry name" value="GH"/>
</dbReference>
<keyword evidence="12" id="KW-1185">Reference proteome</keyword>
<keyword evidence="7" id="KW-0378">Hydrolase</keyword>
<gene>
    <name evidence="11" type="ORF">VFH_III095840</name>
</gene>
<evidence type="ECO:0000256" key="8">
    <source>
        <dbReference type="ARBA" id="ARBA00023295"/>
    </source>
</evidence>
<reference evidence="11 12" key="1">
    <citation type="submission" date="2023-01" db="EMBL/GenBank/DDBJ databases">
        <authorList>
            <person name="Kreplak J."/>
        </authorList>
    </citation>
    <scope>NUCLEOTIDE SEQUENCE [LARGE SCALE GENOMIC DNA]</scope>
</reference>
<dbReference type="FunFam" id="3.20.20.80:FF:000012">
    <property type="entry name" value="Mannan endo-1,4-beta-mannosidase 6"/>
    <property type="match status" value="1"/>
</dbReference>
<feature type="domain" description="Glycoside hydrolase family 5" evidence="10">
    <location>
        <begin position="30"/>
        <end position="356"/>
    </location>
</feature>
<dbReference type="InterPro" id="IPR001547">
    <property type="entry name" value="Glyco_hydro_5"/>
</dbReference>
<keyword evidence="5" id="KW-0964">Secreted</keyword>
<dbReference type="Gene3D" id="3.20.20.80">
    <property type="entry name" value="Glycosidases"/>
    <property type="match status" value="1"/>
</dbReference>
<evidence type="ECO:0000256" key="4">
    <source>
        <dbReference type="ARBA" id="ARBA00012706"/>
    </source>
</evidence>
<dbReference type="GO" id="GO:0016985">
    <property type="term" value="F:mannan endo-1,4-beta-mannosidase activity"/>
    <property type="evidence" value="ECO:0007669"/>
    <property type="project" value="UniProtKB-EC"/>
</dbReference>
<evidence type="ECO:0000313" key="12">
    <source>
        <dbReference type="Proteomes" id="UP001157006"/>
    </source>
</evidence>
<dbReference type="Proteomes" id="UP001157006">
    <property type="component" value="Chromosome 3"/>
</dbReference>
<dbReference type="SUPFAM" id="SSF51445">
    <property type="entry name" value="(Trans)glycosidases"/>
    <property type="match status" value="1"/>
</dbReference>
<comment type="similarity">
    <text evidence="3">Belongs to the glycosyl hydrolase 5 (cellulase A) family.</text>
</comment>
<evidence type="ECO:0000259" key="10">
    <source>
        <dbReference type="Pfam" id="PF26410"/>
    </source>
</evidence>
<comment type="catalytic activity">
    <reaction evidence="1">
        <text>Random hydrolysis of (1-&gt;4)-beta-D-mannosidic linkages in mannans, galactomannans and glucomannans.</text>
        <dbReference type="EC" id="3.2.1.78"/>
    </reaction>
</comment>
<dbReference type="InterPro" id="IPR045053">
    <property type="entry name" value="MAN-like"/>
</dbReference>
<evidence type="ECO:0000256" key="2">
    <source>
        <dbReference type="ARBA" id="ARBA00004613"/>
    </source>
</evidence>
<feature type="chain" id="PRO_5043505466" description="mannan endo-1,4-beta-mannosidase" evidence="9">
    <location>
        <begin position="23"/>
        <end position="403"/>
    </location>
</feature>
<accession>A0AAV1A104</accession>
<evidence type="ECO:0000256" key="7">
    <source>
        <dbReference type="ARBA" id="ARBA00022801"/>
    </source>
</evidence>
<evidence type="ECO:0000313" key="11">
    <source>
        <dbReference type="EMBL" id="CAI8603649.1"/>
    </source>
</evidence>